<dbReference type="Proteomes" id="UP000467841">
    <property type="component" value="Unassembled WGS sequence"/>
</dbReference>
<reference evidence="2" key="1">
    <citation type="submission" date="2020-01" db="EMBL/GenBank/DDBJ databases">
        <authorList>
            <person name="Mishra B."/>
        </authorList>
    </citation>
    <scope>NUCLEOTIDE SEQUENCE [LARGE SCALE GENOMIC DNA]</scope>
</reference>
<gene>
    <name evidence="2" type="ORF">MERR_LOCUS30261</name>
</gene>
<comment type="caution">
    <text evidence="2">The sequence shown here is derived from an EMBL/GenBank/DDBJ whole genome shotgun (WGS) entry which is preliminary data.</text>
</comment>
<proteinExistence type="predicted"/>
<dbReference type="OrthoDB" id="1895098at2759"/>
<protein>
    <submittedName>
        <fullName evidence="2">Uncharacterized protein</fullName>
    </submittedName>
</protein>
<dbReference type="AlphaFoldDB" id="A0A6D2JT76"/>
<keyword evidence="3" id="KW-1185">Reference proteome</keyword>
<name>A0A6D2JT76_9BRAS</name>
<feature type="region of interest" description="Disordered" evidence="1">
    <location>
        <begin position="65"/>
        <end position="107"/>
    </location>
</feature>
<accession>A0A6D2JT76</accession>
<evidence type="ECO:0000313" key="3">
    <source>
        <dbReference type="Proteomes" id="UP000467841"/>
    </source>
</evidence>
<dbReference type="EMBL" id="CACVBM020001274">
    <property type="protein sequence ID" value="CAA7043026.1"/>
    <property type="molecule type" value="Genomic_DNA"/>
</dbReference>
<evidence type="ECO:0000256" key="1">
    <source>
        <dbReference type="SAM" id="MobiDB-lite"/>
    </source>
</evidence>
<evidence type="ECO:0000313" key="2">
    <source>
        <dbReference type="EMBL" id="CAA7043026.1"/>
    </source>
</evidence>
<sequence length="107" mass="12668">MENIRLGGRRSEATVYEMCSKYYLIELWALAYHRTIYPVPHVSTWDVPEEIQKLFALPFDYDKTKGRNQEERFPGTGESRKKKKKTSNKPQLDKNLGKWFQPVRSDT</sequence>
<organism evidence="2 3">
    <name type="scientific">Microthlaspi erraticum</name>
    <dbReference type="NCBI Taxonomy" id="1685480"/>
    <lineage>
        <taxon>Eukaryota</taxon>
        <taxon>Viridiplantae</taxon>
        <taxon>Streptophyta</taxon>
        <taxon>Embryophyta</taxon>
        <taxon>Tracheophyta</taxon>
        <taxon>Spermatophyta</taxon>
        <taxon>Magnoliopsida</taxon>
        <taxon>eudicotyledons</taxon>
        <taxon>Gunneridae</taxon>
        <taxon>Pentapetalae</taxon>
        <taxon>rosids</taxon>
        <taxon>malvids</taxon>
        <taxon>Brassicales</taxon>
        <taxon>Brassicaceae</taxon>
        <taxon>Coluteocarpeae</taxon>
        <taxon>Microthlaspi</taxon>
    </lineage>
</organism>